<gene>
    <name evidence="6" type="ORF">MM35RIKEN_12130</name>
</gene>
<dbReference type="InterPro" id="IPR006146">
    <property type="entry name" value="5'-Nucleotdase_CS"/>
</dbReference>
<dbReference type="InterPro" id="IPR004843">
    <property type="entry name" value="Calcineurin-like_PHP"/>
</dbReference>
<dbReference type="SUPFAM" id="SSF55816">
    <property type="entry name" value="5'-nucleotidase (syn. UDP-sugar hydrolase), C-terminal domain"/>
    <property type="match status" value="2"/>
</dbReference>
<name>A0A810Q0P3_9FIRM</name>
<dbReference type="GO" id="GO:0046872">
    <property type="term" value="F:metal ion binding"/>
    <property type="evidence" value="ECO:0007669"/>
    <property type="project" value="InterPro"/>
</dbReference>
<dbReference type="InterPro" id="IPR029052">
    <property type="entry name" value="Metallo-depent_PP-like"/>
</dbReference>
<dbReference type="KEGG" id="vfa:MM35RIKEN_12130"/>
<dbReference type="InterPro" id="IPR036907">
    <property type="entry name" value="5'-Nucleotdase_C_sf"/>
</dbReference>
<evidence type="ECO:0000313" key="7">
    <source>
        <dbReference type="Proteomes" id="UP000681343"/>
    </source>
</evidence>
<keyword evidence="2" id="KW-1133">Transmembrane helix</keyword>
<evidence type="ECO:0000313" key="6">
    <source>
        <dbReference type="EMBL" id="BCK79021.1"/>
    </source>
</evidence>
<feature type="signal peptide" evidence="3">
    <location>
        <begin position="1"/>
        <end position="24"/>
    </location>
</feature>
<dbReference type="Pfam" id="PF00149">
    <property type="entry name" value="Metallophos"/>
    <property type="match status" value="2"/>
</dbReference>
<dbReference type="Proteomes" id="UP000681343">
    <property type="component" value="Chromosome"/>
</dbReference>
<accession>A0A810Q0P3</accession>
<evidence type="ECO:0000259" key="4">
    <source>
        <dbReference type="Pfam" id="PF00149"/>
    </source>
</evidence>
<keyword evidence="2" id="KW-0812">Transmembrane</keyword>
<dbReference type="SUPFAM" id="SSF56300">
    <property type="entry name" value="Metallo-dependent phosphatases"/>
    <property type="match status" value="2"/>
</dbReference>
<evidence type="ECO:0000259" key="5">
    <source>
        <dbReference type="Pfam" id="PF02872"/>
    </source>
</evidence>
<protein>
    <submittedName>
        <fullName evidence="6">Multifunctional 2',3'-cyclic-nucleotide 2'-phosphodiesterase/5'-nucleotidase/3'-nucleotidase</fullName>
    </submittedName>
</protein>
<dbReference type="Gene3D" id="3.60.21.10">
    <property type="match status" value="2"/>
</dbReference>
<evidence type="ECO:0000256" key="3">
    <source>
        <dbReference type="SAM" id="SignalP"/>
    </source>
</evidence>
<keyword evidence="7" id="KW-1185">Reference proteome</keyword>
<dbReference type="PANTHER" id="PTHR11575:SF24">
    <property type="entry name" value="5'-NUCLEOTIDASE"/>
    <property type="match status" value="1"/>
</dbReference>
<dbReference type="RefSeq" id="WP_212820186.1">
    <property type="nucleotide sequence ID" value="NZ_AP023415.1"/>
</dbReference>
<dbReference type="GO" id="GO:0000166">
    <property type="term" value="F:nucleotide binding"/>
    <property type="evidence" value="ECO:0007669"/>
    <property type="project" value="InterPro"/>
</dbReference>
<keyword evidence="2" id="KW-0472">Membrane</keyword>
<dbReference type="EMBL" id="AP023415">
    <property type="protein sequence ID" value="BCK79021.1"/>
    <property type="molecule type" value="Genomic_DNA"/>
</dbReference>
<feature type="domain" description="Calcineurin-like phosphoesterase" evidence="4">
    <location>
        <begin position="625"/>
        <end position="848"/>
    </location>
</feature>
<feature type="transmembrane region" description="Helical" evidence="2">
    <location>
        <begin position="1170"/>
        <end position="1190"/>
    </location>
</feature>
<dbReference type="GO" id="GO:0030288">
    <property type="term" value="C:outer membrane-bounded periplasmic space"/>
    <property type="evidence" value="ECO:0007669"/>
    <property type="project" value="TreeGrafter"/>
</dbReference>
<reference evidence="6" key="1">
    <citation type="submission" date="2020-09" db="EMBL/GenBank/DDBJ databases">
        <title>New species isolated from human feces.</title>
        <authorList>
            <person name="Kitahara M."/>
            <person name="Shigeno Y."/>
            <person name="Shime M."/>
            <person name="Matsumoto Y."/>
            <person name="Nakamura S."/>
            <person name="Motooka D."/>
            <person name="Fukuoka S."/>
            <person name="Nishikawa H."/>
            <person name="Benno Y."/>
        </authorList>
    </citation>
    <scope>NUCLEOTIDE SEQUENCE</scope>
    <source>
        <strain evidence="6">MM35</strain>
    </source>
</reference>
<organism evidence="6 7">
    <name type="scientific">Vescimonas fastidiosa</name>
    <dbReference type="NCBI Taxonomy" id="2714353"/>
    <lineage>
        <taxon>Bacteria</taxon>
        <taxon>Bacillati</taxon>
        <taxon>Bacillota</taxon>
        <taxon>Clostridia</taxon>
        <taxon>Eubacteriales</taxon>
        <taxon>Oscillospiraceae</taxon>
        <taxon>Vescimonas</taxon>
    </lineage>
</organism>
<keyword evidence="1 3" id="KW-0732">Signal</keyword>
<evidence type="ECO:0000256" key="1">
    <source>
        <dbReference type="ARBA" id="ARBA00022729"/>
    </source>
</evidence>
<dbReference type="PANTHER" id="PTHR11575">
    <property type="entry name" value="5'-NUCLEOTIDASE-RELATED"/>
    <property type="match status" value="1"/>
</dbReference>
<dbReference type="PRINTS" id="PR01607">
    <property type="entry name" value="APYRASEFAMLY"/>
</dbReference>
<feature type="chain" id="PRO_5032981553" evidence="3">
    <location>
        <begin position="25"/>
        <end position="1197"/>
    </location>
</feature>
<feature type="domain" description="5'-Nucleotidase C-terminal" evidence="5">
    <location>
        <begin position="370"/>
        <end position="547"/>
    </location>
</feature>
<dbReference type="InterPro" id="IPR008334">
    <property type="entry name" value="5'-Nucleotdase_C"/>
</dbReference>
<evidence type="ECO:0000256" key="2">
    <source>
        <dbReference type="SAM" id="Phobius"/>
    </source>
</evidence>
<dbReference type="PROSITE" id="PS00786">
    <property type="entry name" value="5_NUCLEOTIDASE_2"/>
    <property type="match status" value="1"/>
</dbReference>
<dbReference type="CDD" id="cd00845">
    <property type="entry name" value="MPP_UshA_N_like"/>
    <property type="match status" value="1"/>
</dbReference>
<dbReference type="GO" id="GO:0009166">
    <property type="term" value="P:nucleotide catabolic process"/>
    <property type="evidence" value="ECO:0007669"/>
    <property type="project" value="InterPro"/>
</dbReference>
<feature type="domain" description="5'-Nucleotidase C-terminal" evidence="5">
    <location>
        <begin position="938"/>
        <end position="1107"/>
    </location>
</feature>
<dbReference type="Pfam" id="PF02872">
    <property type="entry name" value="5_nucleotid_C"/>
    <property type="match status" value="2"/>
</dbReference>
<dbReference type="GO" id="GO:0016788">
    <property type="term" value="F:hydrolase activity, acting on ester bonds"/>
    <property type="evidence" value="ECO:0007669"/>
    <property type="project" value="InterPro"/>
</dbReference>
<dbReference type="Gene3D" id="3.90.780.10">
    <property type="entry name" value="5'-Nucleotidase, C-terminal domain"/>
    <property type="match status" value="2"/>
</dbReference>
<feature type="domain" description="Calcineurin-like phosphoesterase" evidence="4">
    <location>
        <begin position="37"/>
        <end position="282"/>
    </location>
</feature>
<sequence length="1197" mass="130923">MKKILSLFLTLAIVIGLFVPAASAEPTTGATTTEFAFLVTSDLHGQIYSTDYSAGYEASGTGTTGLTRIATYIKQMRAKYGENLYLADLGDTIQGAPLTYYYAFNKPEADDPAMKAFRTLGYDLWVPGNHEFNYGLGILNRQMDYLTSAASGKETPAAIMAANYLDAQARAADPNSWKTWKNYKPYEIREFDGVKVAIIGLANPNIPKWDIPANWEGIHFAGIYETYKHYEAEMKAQADMIAVMTHCGMAYTSEAGDLAMDSVKYLVEKTNSIDFVFSGHEHGTKVLSATNTDGKSIPIVQPNTKAKAIGQVIVTYDKATKTATLVDAENIAMTQRVSGKTVPCYDIDPELGQILKPYEEATWKDYMLQVIGQSNGDYSAAGLGTAPSAFMDLVNRVQILGAYDRTGKNTPNNPDDDTPAQLSISAPLTSGSKENLIPKGDICLGDMFSLYRFENWFYQIRMNGKEVRTWLEYSASKIYENNGKLDIKGGLTYYDVIYGDGFSYTIDAAQPAGSRVVKMTYNAKPVTDDQEFTVVLNNYRFNGGGDYVNYLNSHGCNFKANDPDRIIYSSQFDMINGEDEGQARSLLVNYIKEQTAGQSKGITPNITSNWKIINSSSAKSDDIVVLYTNDVHTYIDNKTGKGLRYSDVAGYRDDLLDTHKNVLLVDAGDHVQGTAYGGMDSGATILKLMQTAGYDLATLGNHEFDYGMERALAIAKNGIVPYISCNFYHEKDGVKGANVLDSYKIFDLDGKKVAFVGITTPESFTKSTPKYFQDSNGNYIYGIAGGVDGQALYDSVQAAIDAVKAAGADYVIGLAHLGVDESSRPWTSKDVIAHVTGLDALLDGHSHSVVEQELVKDKAGHDVVLSQTGSYLKNLGQLTITANGQITTKLLSSVSTVQNWAVKELEDAWIAQIDGELGQKIGSIDSVLGNHNKDGKRLVRSRETNTGDFAADALYHLFLDQGVDVAIMNGGGVRNNEITGELTYKKMKEIHTFGNVACLQRVTGQMLLDALEWGARNADADIAKENGGFLQVSGLKYEIHTYIASTVQKDEKGVWTGGPTGEYRVKNVQIFNRATNTWEALDLTKEYKLAGYNYTLRDLGDGFAMFKGAVNELDYVMQDYMVLANYVQSFENGHVTGYKNIDGGDGRITFVFQKAPAADSGPQTGDETAIGSYVVTSTVTLLALGACLALRRRKTQK</sequence>
<proteinExistence type="predicted"/>
<dbReference type="InterPro" id="IPR006179">
    <property type="entry name" value="5_nucleotidase/apyrase"/>
</dbReference>
<dbReference type="AlphaFoldDB" id="A0A810Q0P3"/>